<gene>
    <name evidence="2" type="ORF">PCOR1329_LOCUS73942</name>
</gene>
<sequence length="134" mass="15555">MRASLMIILEVTFSVFLWRLGSMFKMVTLFFMMAFVPMSFVPIFLMTFLLVTFVPTFFPMRTLMLMSFCFQVTAGQTIFQMQRMLAMFRRVPFYFPLPVDVRANLLDDVPTEGVPPAGVLHDDVRADRPHDLPL</sequence>
<accession>A0ABN9XA22</accession>
<name>A0ABN9XA22_9DINO</name>
<organism evidence="2 3">
    <name type="scientific">Prorocentrum cordatum</name>
    <dbReference type="NCBI Taxonomy" id="2364126"/>
    <lineage>
        <taxon>Eukaryota</taxon>
        <taxon>Sar</taxon>
        <taxon>Alveolata</taxon>
        <taxon>Dinophyceae</taxon>
        <taxon>Prorocentrales</taxon>
        <taxon>Prorocentraceae</taxon>
        <taxon>Prorocentrum</taxon>
    </lineage>
</organism>
<feature type="transmembrane region" description="Helical" evidence="1">
    <location>
        <begin position="60"/>
        <end position="79"/>
    </location>
</feature>
<keyword evidence="3" id="KW-1185">Reference proteome</keyword>
<reference evidence="2" key="1">
    <citation type="submission" date="2023-10" db="EMBL/GenBank/DDBJ databases">
        <authorList>
            <person name="Chen Y."/>
            <person name="Shah S."/>
            <person name="Dougan E. K."/>
            <person name="Thang M."/>
            <person name="Chan C."/>
        </authorList>
    </citation>
    <scope>NUCLEOTIDE SEQUENCE [LARGE SCALE GENOMIC DNA]</scope>
</reference>
<keyword evidence="1" id="KW-0472">Membrane</keyword>
<keyword evidence="1" id="KW-0812">Transmembrane</keyword>
<evidence type="ECO:0000256" key="1">
    <source>
        <dbReference type="SAM" id="Phobius"/>
    </source>
</evidence>
<protein>
    <submittedName>
        <fullName evidence="2">Uncharacterized protein</fullName>
    </submittedName>
</protein>
<keyword evidence="1" id="KW-1133">Transmembrane helix</keyword>
<feature type="transmembrane region" description="Helical" evidence="1">
    <location>
        <begin position="29"/>
        <end position="54"/>
    </location>
</feature>
<evidence type="ECO:0000313" key="3">
    <source>
        <dbReference type="Proteomes" id="UP001189429"/>
    </source>
</evidence>
<proteinExistence type="predicted"/>
<comment type="caution">
    <text evidence="2">The sequence shown here is derived from an EMBL/GenBank/DDBJ whole genome shotgun (WGS) entry which is preliminary data.</text>
</comment>
<dbReference type="Proteomes" id="UP001189429">
    <property type="component" value="Unassembled WGS sequence"/>
</dbReference>
<dbReference type="EMBL" id="CAUYUJ010019988">
    <property type="protein sequence ID" value="CAK0895080.1"/>
    <property type="molecule type" value="Genomic_DNA"/>
</dbReference>
<evidence type="ECO:0000313" key="2">
    <source>
        <dbReference type="EMBL" id="CAK0895080.1"/>
    </source>
</evidence>
<feature type="transmembrane region" description="Helical" evidence="1">
    <location>
        <begin position="6"/>
        <end position="22"/>
    </location>
</feature>